<keyword evidence="1" id="KW-0678">Repressor</keyword>
<keyword evidence="2" id="KW-0805">Transcription regulation</keyword>
<dbReference type="EMBL" id="GISG01149746">
    <property type="protein sequence ID" value="MBA4647251.1"/>
    <property type="molecule type" value="Transcribed_RNA"/>
</dbReference>
<feature type="compositionally biased region" description="Acidic residues" evidence="4">
    <location>
        <begin position="176"/>
        <end position="187"/>
    </location>
</feature>
<accession>A0A7C8ZPE0</accession>
<dbReference type="InterPro" id="IPR040356">
    <property type="entry name" value="SPEAR"/>
</dbReference>
<reference evidence="5" key="1">
    <citation type="journal article" date="2013" name="J. Plant Res.">
        <title>Effect of fungi and light on seed germination of three Opuntia species from semiarid lands of central Mexico.</title>
        <authorList>
            <person name="Delgado-Sanchez P."/>
            <person name="Jimenez-Bremont J.F."/>
            <person name="Guerrero-Gonzalez Mde L."/>
            <person name="Flores J."/>
        </authorList>
    </citation>
    <scope>NUCLEOTIDE SEQUENCE</scope>
    <source>
        <tissue evidence="5">Cladode</tissue>
    </source>
</reference>
<feature type="region of interest" description="Disordered" evidence="4">
    <location>
        <begin position="71"/>
        <end position="94"/>
    </location>
</feature>
<reference evidence="5" key="2">
    <citation type="submission" date="2020-07" db="EMBL/GenBank/DDBJ databases">
        <authorList>
            <person name="Vera ALvarez R."/>
            <person name="Arias-Moreno D.M."/>
            <person name="Jimenez-Jacinto V."/>
            <person name="Jimenez-Bremont J.F."/>
            <person name="Swaminathan K."/>
            <person name="Moose S.P."/>
            <person name="Guerrero-Gonzalez M.L."/>
            <person name="Marino-Ramirez L."/>
            <person name="Landsman D."/>
            <person name="Rodriguez-Kessler M."/>
            <person name="Delgado-Sanchez P."/>
        </authorList>
    </citation>
    <scope>NUCLEOTIDE SEQUENCE</scope>
    <source>
        <tissue evidence="5">Cladode</tissue>
    </source>
</reference>
<evidence type="ECO:0000256" key="1">
    <source>
        <dbReference type="ARBA" id="ARBA00022491"/>
    </source>
</evidence>
<feature type="region of interest" description="Disordered" evidence="4">
    <location>
        <begin position="1"/>
        <end position="37"/>
    </location>
</feature>
<dbReference type="PANTHER" id="PTHR33388:SF18">
    <property type="entry name" value="PROTEIN SPEAR1"/>
    <property type="match status" value="1"/>
</dbReference>
<sequence>MGSSFFGVPNNMGTERCSPRKSKKSEKPKQPQRGLGVAQLEQIRLRSQMGCGLTPPYSALLQDDMRLQGVQPYGVPHSSTSCPPYSQSSPSTSSHYAYSPNYMMVFGDERANTRYNEPHQSTMPRWNPNNNGVLDNSPYTQTGIASEQLFSHFEDSRQNMGSWRPMGSSPQYSNSSDDEEVDLELRL</sequence>
<evidence type="ECO:0000256" key="4">
    <source>
        <dbReference type="SAM" id="MobiDB-lite"/>
    </source>
</evidence>
<dbReference type="GO" id="GO:0003700">
    <property type="term" value="F:DNA-binding transcription factor activity"/>
    <property type="evidence" value="ECO:0007669"/>
    <property type="project" value="InterPro"/>
</dbReference>
<keyword evidence="3" id="KW-0804">Transcription</keyword>
<evidence type="ECO:0000256" key="3">
    <source>
        <dbReference type="ARBA" id="ARBA00023163"/>
    </source>
</evidence>
<proteinExistence type="predicted"/>
<feature type="region of interest" description="Disordered" evidence="4">
    <location>
        <begin position="155"/>
        <end position="187"/>
    </location>
</feature>
<evidence type="ECO:0000256" key="2">
    <source>
        <dbReference type="ARBA" id="ARBA00023015"/>
    </source>
</evidence>
<dbReference type="PANTHER" id="PTHR33388">
    <property type="entry name" value="OS01G0212500 PROTEIN"/>
    <property type="match status" value="1"/>
</dbReference>
<evidence type="ECO:0000313" key="5">
    <source>
        <dbReference type="EMBL" id="MBA4647251.1"/>
    </source>
</evidence>
<organism evidence="5">
    <name type="scientific">Opuntia streptacantha</name>
    <name type="common">Prickly pear cactus</name>
    <name type="synonym">Opuntia cardona</name>
    <dbReference type="NCBI Taxonomy" id="393608"/>
    <lineage>
        <taxon>Eukaryota</taxon>
        <taxon>Viridiplantae</taxon>
        <taxon>Streptophyta</taxon>
        <taxon>Embryophyta</taxon>
        <taxon>Tracheophyta</taxon>
        <taxon>Spermatophyta</taxon>
        <taxon>Magnoliopsida</taxon>
        <taxon>eudicotyledons</taxon>
        <taxon>Gunneridae</taxon>
        <taxon>Pentapetalae</taxon>
        <taxon>Caryophyllales</taxon>
        <taxon>Cactineae</taxon>
        <taxon>Cactaceae</taxon>
        <taxon>Opuntioideae</taxon>
        <taxon>Opuntia</taxon>
    </lineage>
</organism>
<name>A0A7C8ZPE0_OPUST</name>
<feature type="compositionally biased region" description="Low complexity" evidence="4">
    <location>
        <begin position="78"/>
        <end position="94"/>
    </location>
</feature>
<dbReference type="AlphaFoldDB" id="A0A7C8ZPE0"/>
<protein>
    <submittedName>
        <fullName evidence="5">Uncharacterized protein</fullName>
    </submittedName>
</protein>